<proteinExistence type="predicted"/>
<feature type="compositionally biased region" description="Polar residues" evidence="6">
    <location>
        <begin position="261"/>
        <end position="281"/>
    </location>
</feature>
<evidence type="ECO:0000256" key="5">
    <source>
        <dbReference type="PROSITE-ProRule" id="PRU01263"/>
    </source>
</evidence>
<dbReference type="GO" id="GO:0005634">
    <property type="term" value="C:nucleus"/>
    <property type="evidence" value="ECO:0007669"/>
    <property type="project" value="InterPro"/>
</dbReference>
<evidence type="ECO:0000256" key="3">
    <source>
        <dbReference type="ARBA" id="ARBA00022771"/>
    </source>
</evidence>
<feature type="compositionally biased region" description="Basic and acidic residues" evidence="6">
    <location>
        <begin position="521"/>
        <end position="534"/>
    </location>
</feature>
<dbReference type="GO" id="GO:0008270">
    <property type="term" value="F:zinc ion binding"/>
    <property type="evidence" value="ECO:0007669"/>
    <property type="project" value="UniProtKB-UniRule"/>
</dbReference>
<protein>
    <submittedName>
        <fullName evidence="8">AAEL005033-PA</fullName>
    </submittedName>
</protein>
<feature type="binding site" evidence="5">
    <location>
        <position position="7"/>
    </location>
    <ligand>
        <name>Zn(2+)</name>
        <dbReference type="ChEBI" id="CHEBI:29105"/>
    </ligand>
</feature>
<feature type="region of interest" description="Disordered" evidence="6">
    <location>
        <begin position="244"/>
        <end position="318"/>
    </location>
</feature>
<accession>A0A1S4F9C8</accession>
<keyword evidence="4 5" id="KW-0862">Zinc</keyword>
<feature type="binding site" evidence="5">
    <location>
        <position position="55"/>
    </location>
    <ligand>
        <name>Zn(2+)</name>
        <dbReference type="ChEBI" id="CHEBI:29105"/>
    </ligand>
</feature>
<dbReference type="AlphaFoldDB" id="A0A1S4F9C8"/>
<evidence type="ECO:0000256" key="1">
    <source>
        <dbReference type="ARBA" id="ARBA00022723"/>
    </source>
</evidence>
<dbReference type="SMART" id="SM00355">
    <property type="entry name" value="ZnF_C2H2"/>
    <property type="match status" value="2"/>
</dbReference>
<evidence type="ECO:0000313" key="9">
    <source>
        <dbReference type="Proteomes" id="UP000682892"/>
    </source>
</evidence>
<feature type="domain" description="ZAD" evidence="7">
    <location>
        <begin position="5"/>
        <end position="82"/>
    </location>
</feature>
<reference evidence="8" key="2">
    <citation type="journal article" date="2007" name="Science">
        <title>Genome sequence of Aedes aegypti, a major arbovirus vector.</title>
        <authorList>
            <person name="Nene V."/>
            <person name="Wortman J.R."/>
            <person name="Lawson D."/>
            <person name="Haas B."/>
            <person name="Kodira C."/>
            <person name="Tu Z.J."/>
            <person name="Loftus B."/>
            <person name="Xi Z."/>
            <person name="Megy K."/>
            <person name="Grabherr M."/>
            <person name="Ren Q."/>
            <person name="Zdobnov E.M."/>
            <person name="Lobo N.F."/>
            <person name="Campbell K.S."/>
            <person name="Brown S.E."/>
            <person name="Bonaldo M.F."/>
            <person name="Zhu J."/>
            <person name="Sinkins S.P."/>
            <person name="Hogenkamp D.G."/>
            <person name="Amedeo P."/>
            <person name="Arensburger P."/>
            <person name="Atkinson P.W."/>
            <person name="Bidwell S."/>
            <person name="Biedler J."/>
            <person name="Birney E."/>
            <person name="Bruggner R.V."/>
            <person name="Costas J."/>
            <person name="Coy M.R."/>
            <person name="Crabtree J."/>
            <person name="Crawford M."/>
            <person name="Debruyn B."/>
            <person name="Decaprio D."/>
            <person name="Eiglmeier K."/>
            <person name="Eisenstadt E."/>
            <person name="El-Dorry H."/>
            <person name="Gelbart W.M."/>
            <person name="Gomes S.L."/>
            <person name="Hammond M."/>
            <person name="Hannick L.I."/>
            <person name="Hogan J.R."/>
            <person name="Holmes M.H."/>
            <person name="Jaffe D."/>
            <person name="Johnston J.S."/>
            <person name="Kennedy R.C."/>
            <person name="Koo H."/>
            <person name="Kravitz S."/>
            <person name="Kriventseva E.V."/>
            <person name="Kulp D."/>
            <person name="Labutti K."/>
            <person name="Lee E."/>
            <person name="Li S."/>
            <person name="Lovin D.D."/>
            <person name="Mao C."/>
            <person name="Mauceli E."/>
            <person name="Menck C.F."/>
            <person name="Miller J.R."/>
            <person name="Montgomery P."/>
            <person name="Mori A."/>
            <person name="Nascimento A.L."/>
            <person name="Naveira H.F."/>
            <person name="Nusbaum C."/>
            <person name="O'leary S."/>
            <person name="Orvis J."/>
            <person name="Pertea M."/>
            <person name="Quesneville H."/>
            <person name="Reidenbach K.R."/>
            <person name="Rogers Y.H."/>
            <person name="Roth C.W."/>
            <person name="Schneider J.R."/>
            <person name="Schatz M."/>
            <person name="Shumway M."/>
            <person name="Stanke M."/>
            <person name="Stinson E.O."/>
            <person name="Tubio J.M."/>
            <person name="Vanzee J.P."/>
            <person name="Verjovski-Almeida S."/>
            <person name="Werner D."/>
            <person name="White O."/>
            <person name="Wyder S."/>
            <person name="Zeng Q."/>
            <person name="Zhao Q."/>
            <person name="Zhao Y."/>
            <person name="Hill C.A."/>
            <person name="Raikhel A.S."/>
            <person name="Soares M.B."/>
            <person name="Knudson D.L."/>
            <person name="Lee N.H."/>
            <person name="Galagan J."/>
            <person name="Salzberg S.L."/>
            <person name="Paulsen I.T."/>
            <person name="Dimopoulos G."/>
            <person name="Collins F.H."/>
            <person name="Birren B."/>
            <person name="Fraser-Liggett C.M."/>
            <person name="Severson D.W."/>
        </authorList>
    </citation>
    <scope>NUCLEOTIDE SEQUENCE [LARGE SCALE GENOMIC DNA]</scope>
    <source>
        <strain evidence="8">Liverpool</strain>
    </source>
</reference>
<dbReference type="InterPro" id="IPR050688">
    <property type="entry name" value="Zinc_finger/UBP_domain"/>
</dbReference>
<evidence type="ECO:0000259" key="7">
    <source>
        <dbReference type="PROSITE" id="PS51915"/>
    </source>
</evidence>
<feature type="compositionally biased region" description="Polar residues" evidence="6">
    <location>
        <begin position="295"/>
        <end position="305"/>
    </location>
</feature>
<feature type="region of interest" description="Disordered" evidence="6">
    <location>
        <begin position="512"/>
        <end position="534"/>
    </location>
</feature>
<dbReference type="PANTHER" id="PTHR24403:SF67">
    <property type="entry name" value="FI01116P-RELATED"/>
    <property type="match status" value="1"/>
</dbReference>
<evidence type="ECO:0000256" key="2">
    <source>
        <dbReference type="ARBA" id="ARBA00022737"/>
    </source>
</evidence>
<dbReference type="PANTHER" id="PTHR24403">
    <property type="entry name" value="ZINC FINGER PROTEIN"/>
    <property type="match status" value="1"/>
</dbReference>
<keyword evidence="1 5" id="KW-0479">Metal-binding</keyword>
<dbReference type="InterPro" id="IPR013087">
    <property type="entry name" value="Znf_C2H2_type"/>
</dbReference>
<dbReference type="Proteomes" id="UP000682892">
    <property type="component" value="Unassembled WGS sequence"/>
</dbReference>
<feature type="binding site" evidence="5">
    <location>
        <position position="10"/>
    </location>
    <ligand>
        <name>Zn(2+)</name>
        <dbReference type="ChEBI" id="CHEBI:29105"/>
    </ligand>
</feature>
<gene>
    <name evidence="8" type="ORF">AaeL_AAEL005033</name>
</gene>
<name>A0A1S4F9C8_AEDAE</name>
<dbReference type="InterPro" id="IPR012934">
    <property type="entry name" value="Znf_AD"/>
</dbReference>
<dbReference type="HOGENOM" id="CLU_510204_0_0_1"/>
<feature type="binding site" evidence="5">
    <location>
        <position position="58"/>
    </location>
    <ligand>
        <name>Zn(2+)</name>
        <dbReference type="ChEBI" id="CHEBI:29105"/>
    </ligand>
</feature>
<sequence>MSTSTFCRTCGRGGLISSVPLIHRSEVSSETVLHMMEYGIGLKVSTDDGYPQQVCRMCYGQILMSYELKRASVESQTCFLQLFPLITVAQAGEDLPSVDYELRSIDQAVKVEPEDVPIVTTEFQEPLEHQDQNTLEANETRIEEIVQATTLDTNDASTITETRESDVEETFEYDHLASFLHHEQWKLRTYTCKYCAYHTFERKDYIDHYSVHPEALLCPCGFVSNRRWSLRRHLGKSRCEEKYGKQINIKPPKSRKDKNVAHTSDTQSKSTAEAMSSTSENPLVDEVPVNEGEYSKSQNSITTLASPDGSVTDKEDPPIDDSYLTIESVKVEPEEIISVKQCRSNPSDNSGQKRKKYICTHCPFSTYQRTRYLYHLKIHQRLLRCVCGYSTDRRFSLRRHQANRRCEKVDEPALKERRRDKIREHRKVNARSYLTPKTTHQKALRCVCGFETKRKYNLQRHLAIYSCEETYGEKVIWPSKQERLSDKNEPNDATTDSSSVIIDEMCSTTEAVLSENTQPELSEHQEEKVDLENV</sequence>
<evidence type="ECO:0000313" key="8">
    <source>
        <dbReference type="EMBL" id="EAT43535.1"/>
    </source>
</evidence>
<dbReference type="PROSITE" id="PS51915">
    <property type="entry name" value="ZAD"/>
    <property type="match status" value="1"/>
</dbReference>
<organism evidence="8 9">
    <name type="scientific">Aedes aegypti</name>
    <name type="common">Yellowfever mosquito</name>
    <name type="synonym">Culex aegypti</name>
    <dbReference type="NCBI Taxonomy" id="7159"/>
    <lineage>
        <taxon>Eukaryota</taxon>
        <taxon>Metazoa</taxon>
        <taxon>Ecdysozoa</taxon>
        <taxon>Arthropoda</taxon>
        <taxon>Hexapoda</taxon>
        <taxon>Insecta</taxon>
        <taxon>Pterygota</taxon>
        <taxon>Neoptera</taxon>
        <taxon>Endopterygota</taxon>
        <taxon>Diptera</taxon>
        <taxon>Nematocera</taxon>
        <taxon>Culicoidea</taxon>
        <taxon>Culicidae</taxon>
        <taxon>Culicinae</taxon>
        <taxon>Aedini</taxon>
        <taxon>Aedes</taxon>
        <taxon>Stegomyia</taxon>
    </lineage>
</organism>
<reference evidence="8" key="1">
    <citation type="submission" date="2005-10" db="EMBL/GenBank/DDBJ databases">
        <authorList>
            <person name="Loftus B.J."/>
            <person name="Nene V.M."/>
            <person name="Hannick L.I."/>
            <person name="Bidwell S."/>
            <person name="Haas B."/>
            <person name="Amedeo P."/>
            <person name="Orvis J."/>
            <person name="Wortman J.R."/>
            <person name="White O.R."/>
            <person name="Salzberg S."/>
            <person name="Shumway M."/>
            <person name="Koo H."/>
            <person name="Zhao Y."/>
            <person name="Holmes M."/>
            <person name="Miller J."/>
            <person name="Schatz M."/>
            <person name="Pop M."/>
            <person name="Pai G."/>
            <person name="Utterback T."/>
            <person name="Rogers Y.-H."/>
            <person name="Kravitz S."/>
            <person name="Fraser C.M."/>
        </authorList>
    </citation>
    <scope>NUCLEOTIDE SEQUENCE</scope>
    <source>
        <strain evidence="8">Liverpool</strain>
    </source>
</reference>
<evidence type="ECO:0000256" key="4">
    <source>
        <dbReference type="ARBA" id="ARBA00022833"/>
    </source>
</evidence>
<dbReference type="OrthoDB" id="7312725at2759"/>
<dbReference type="SUPFAM" id="SSF57716">
    <property type="entry name" value="Glucocorticoid receptor-like (DNA-binding domain)"/>
    <property type="match status" value="1"/>
</dbReference>
<dbReference type="EMBL" id="CH477324">
    <property type="protein sequence ID" value="EAT43535.1"/>
    <property type="molecule type" value="Genomic_DNA"/>
</dbReference>
<dbReference type="KEGG" id="aag:5565844"/>
<keyword evidence="2" id="KW-0677">Repeat</keyword>
<keyword evidence="3 5" id="KW-0863">Zinc-finger</keyword>
<reference evidence="8" key="3">
    <citation type="submission" date="2012-09" db="EMBL/GenBank/DDBJ databases">
        <authorList>
            <consortium name="VectorBase"/>
        </authorList>
    </citation>
    <scope>NUCLEOTIDE SEQUENCE</scope>
    <source>
        <strain evidence="8">Liverpool</strain>
    </source>
</reference>
<dbReference type="GO" id="GO:0045944">
    <property type="term" value="P:positive regulation of transcription by RNA polymerase II"/>
    <property type="evidence" value="ECO:0007669"/>
    <property type="project" value="TreeGrafter"/>
</dbReference>
<evidence type="ECO:0000256" key="6">
    <source>
        <dbReference type="SAM" id="MobiDB-lite"/>
    </source>
</evidence>
<dbReference type="SMART" id="SM00868">
    <property type="entry name" value="zf-AD"/>
    <property type="match status" value="1"/>
</dbReference>